<dbReference type="SUPFAM" id="SSF52743">
    <property type="entry name" value="Subtilisin-like"/>
    <property type="match status" value="1"/>
</dbReference>
<protein>
    <recommendedName>
        <fullName evidence="3">Inhibitor I9 domain-containing protein</fullName>
    </recommendedName>
</protein>
<dbReference type="PANTHER" id="PTHR10795">
    <property type="entry name" value="PROPROTEIN CONVERTASE SUBTILISIN/KEXIN"/>
    <property type="match status" value="1"/>
</dbReference>
<dbReference type="InterPro" id="IPR037045">
    <property type="entry name" value="S8pro/Inhibitor_I9_sf"/>
</dbReference>
<evidence type="ECO:0000313" key="5">
    <source>
        <dbReference type="Proteomes" id="UP001420932"/>
    </source>
</evidence>
<keyword evidence="2" id="KW-0732">Signal</keyword>
<proteinExistence type="inferred from homology"/>
<dbReference type="Gene3D" id="3.40.50.200">
    <property type="entry name" value="Peptidase S8/S53 domain"/>
    <property type="match status" value="1"/>
</dbReference>
<organism evidence="4 5">
    <name type="scientific">Stephania yunnanensis</name>
    <dbReference type="NCBI Taxonomy" id="152371"/>
    <lineage>
        <taxon>Eukaryota</taxon>
        <taxon>Viridiplantae</taxon>
        <taxon>Streptophyta</taxon>
        <taxon>Embryophyta</taxon>
        <taxon>Tracheophyta</taxon>
        <taxon>Spermatophyta</taxon>
        <taxon>Magnoliopsida</taxon>
        <taxon>Ranunculales</taxon>
        <taxon>Menispermaceae</taxon>
        <taxon>Menispermoideae</taxon>
        <taxon>Cissampelideae</taxon>
        <taxon>Stephania</taxon>
    </lineage>
</organism>
<sequence>MPKAFSSHHIWYASVFSTTSGGSQSGSTPSLLYTYSNAIHGFSARLSLDKLRAIQKLPRFVSFTRDVPTAVDTTRTPEFLGLNFASGAWPDSNYGKDMIIGLFNTGNWPESDTFMDDSMAGVPQRWKGECEVGTNFNSFMCNKKLIGA</sequence>
<evidence type="ECO:0000256" key="1">
    <source>
        <dbReference type="ARBA" id="ARBA00011073"/>
    </source>
</evidence>
<gene>
    <name evidence="4" type="ORF">Syun_023413</name>
</gene>
<keyword evidence="5" id="KW-1185">Reference proteome</keyword>
<dbReference type="AlphaFoldDB" id="A0AAP0FI64"/>
<feature type="domain" description="Inhibitor I9" evidence="3">
    <location>
        <begin position="2"/>
        <end position="68"/>
    </location>
</feature>
<comment type="similarity">
    <text evidence="1">Belongs to the peptidase S8 family.</text>
</comment>
<dbReference type="GO" id="GO:0004252">
    <property type="term" value="F:serine-type endopeptidase activity"/>
    <property type="evidence" value="ECO:0007669"/>
    <property type="project" value="InterPro"/>
</dbReference>
<dbReference type="Pfam" id="PF05922">
    <property type="entry name" value="Inhibitor_I9"/>
    <property type="match status" value="1"/>
</dbReference>
<evidence type="ECO:0000313" key="4">
    <source>
        <dbReference type="EMBL" id="KAK9107402.1"/>
    </source>
</evidence>
<dbReference type="Proteomes" id="UP001420932">
    <property type="component" value="Unassembled WGS sequence"/>
</dbReference>
<evidence type="ECO:0000256" key="2">
    <source>
        <dbReference type="ARBA" id="ARBA00022729"/>
    </source>
</evidence>
<dbReference type="InterPro" id="IPR036852">
    <property type="entry name" value="Peptidase_S8/S53_dom_sf"/>
</dbReference>
<dbReference type="InterPro" id="IPR010259">
    <property type="entry name" value="S8pro/Inhibitor_I9"/>
</dbReference>
<name>A0AAP0FI64_9MAGN</name>
<comment type="caution">
    <text evidence="4">The sequence shown here is derived from an EMBL/GenBank/DDBJ whole genome shotgun (WGS) entry which is preliminary data.</text>
</comment>
<accession>A0AAP0FI64</accession>
<dbReference type="InterPro" id="IPR045051">
    <property type="entry name" value="SBT"/>
</dbReference>
<dbReference type="EMBL" id="JBBNAF010000010">
    <property type="protein sequence ID" value="KAK9107402.1"/>
    <property type="molecule type" value="Genomic_DNA"/>
</dbReference>
<dbReference type="Gene3D" id="3.30.70.80">
    <property type="entry name" value="Peptidase S8 propeptide/proteinase inhibitor I9"/>
    <property type="match status" value="1"/>
</dbReference>
<dbReference type="GO" id="GO:0006508">
    <property type="term" value="P:proteolysis"/>
    <property type="evidence" value="ECO:0007669"/>
    <property type="project" value="InterPro"/>
</dbReference>
<reference evidence="4 5" key="1">
    <citation type="submission" date="2024-01" db="EMBL/GenBank/DDBJ databases">
        <title>Genome assemblies of Stephania.</title>
        <authorList>
            <person name="Yang L."/>
        </authorList>
    </citation>
    <scope>NUCLEOTIDE SEQUENCE [LARGE SCALE GENOMIC DNA]</scope>
    <source>
        <strain evidence="4">YNDBR</strain>
        <tissue evidence="4">Leaf</tissue>
    </source>
</reference>
<evidence type="ECO:0000259" key="3">
    <source>
        <dbReference type="Pfam" id="PF05922"/>
    </source>
</evidence>